<dbReference type="AlphaFoldDB" id="A0A318KPN0"/>
<dbReference type="Pfam" id="PF03602">
    <property type="entry name" value="Cons_hypoth95"/>
    <property type="match status" value="1"/>
</dbReference>
<dbReference type="EMBL" id="QJKI01000005">
    <property type="protein sequence ID" value="PXX79924.1"/>
    <property type="molecule type" value="Genomic_DNA"/>
</dbReference>
<dbReference type="RefSeq" id="WP_110390213.1">
    <property type="nucleotide sequence ID" value="NZ_QJKI01000005.1"/>
</dbReference>
<dbReference type="GO" id="GO:0008168">
    <property type="term" value="F:methyltransferase activity"/>
    <property type="evidence" value="ECO:0007669"/>
    <property type="project" value="UniProtKB-KW"/>
</dbReference>
<evidence type="ECO:0000256" key="1">
    <source>
        <dbReference type="ARBA" id="ARBA00022603"/>
    </source>
</evidence>
<dbReference type="GO" id="GO:0031167">
    <property type="term" value="P:rRNA methylation"/>
    <property type="evidence" value="ECO:0007669"/>
    <property type="project" value="InterPro"/>
</dbReference>
<protein>
    <submittedName>
        <fullName evidence="3">16S rRNA (Guanine966-N2)-methyltransferase</fullName>
    </submittedName>
</protein>
<dbReference type="InterPro" id="IPR029063">
    <property type="entry name" value="SAM-dependent_MTases_sf"/>
</dbReference>
<evidence type="ECO:0000313" key="3">
    <source>
        <dbReference type="EMBL" id="PXX79924.1"/>
    </source>
</evidence>
<dbReference type="PANTHER" id="PTHR43542:SF1">
    <property type="entry name" value="METHYLTRANSFERASE"/>
    <property type="match status" value="1"/>
</dbReference>
<dbReference type="Gene3D" id="3.40.50.150">
    <property type="entry name" value="Vaccinia Virus protein VP39"/>
    <property type="match status" value="1"/>
</dbReference>
<evidence type="ECO:0000313" key="4">
    <source>
        <dbReference type="Proteomes" id="UP000247555"/>
    </source>
</evidence>
<accession>A0A318KPN0</accession>
<proteinExistence type="predicted"/>
<dbReference type="CDD" id="cd02440">
    <property type="entry name" value="AdoMet_MTases"/>
    <property type="match status" value="1"/>
</dbReference>
<keyword evidence="4" id="KW-1185">Reference proteome</keyword>
<comment type="caution">
    <text evidence="3">The sequence shown here is derived from an EMBL/GenBank/DDBJ whole genome shotgun (WGS) entry which is preliminary data.</text>
</comment>
<dbReference type="SUPFAM" id="SSF53335">
    <property type="entry name" value="S-adenosyl-L-methionine-dependent methyltransferases"/>
    <property type="match status" value="1"/>
</dbReference>
<dbReference type="PROSITE" id="PS00092">
    <property type="entry name" value="N6_MTASE"/>
    <property type="match status" value="1"/>
</dbReference>
<sequence>MAKAGKNTVRIIGGEWRRRLLSFPDLPGLRPTPDRVRETVFNWLGQTLDGLDVLDAFAGSGAMGLEAASRGARRVMLVEKAAPAAQSLRNQARELGMSRVEVTCADALAWLMHCRDSFDVIFLDPPFASELLARILPLAAERVRADGCIYIECGQWPTIPDGWQLMRSGQAGAVHYGLLRRVTDES</sequence>
<evidence type="ECO:0000256" key="2">
    <source>
        <dbReference type="ARBA" id="ARBA00022679"/>
    </source>
</evidence>
<gene>
    <name evidence="3" type="ORF">DFR34_105128</name>
</gene>
<dbReference type="PIRSF" id="PIRSF004553">
    <property type="entry name" value="CHP00095"/>
    <property type="match status" value="1"/>
</dbReference>
<dbReference type="NCBIfam" id="TIGR00095">
    <property type="entry name" value="16S rRNA (guanine(966)-N(2))-methyltransferase RsmD"/>
    <property type="match status" value="1"/>
</dbReference>
<dbReference type="PANTHER" id="PTHR43542">
    <property type="entry name" value="METHYLTRANSFERASE"/>
    <property type="match status" value="1"/>
</dbReference>
<dbReference type="InterPro" id="IPR002052">
    <property type="entry name" value="DNA_methylase_N6_adenine_CS"/>
</dbReference>
<dbReference type="GO" id="GO:0003676">
    <property type="term" value="F:nucleic acid binding"/>
    <property type="evidence" value="ECO:0007669"/>
    <property type="project" value="InterPro"/>
</dbReference>
<dbReference type="OrthoDB" id="9803017at2"/>
<dbReference type="Proteomes" id="UP000247555">
    <property type="component" value="Unassembled WGS sequence"/>
</dbReference>
<organism evidence="3 4">
    <name type="scientific">Rivihabitans pingtungensis</name>
    <dbReference type="NCBI Taxonomy" id="1054498"/>
    <lineage>
        <taxon>Bacteria</taxon>
        <taxon>Pseudomonadati</taxon>
        <taxon>Pseudomonadota</taxon>
        <taxon>Betaproteobacteria</taxon>
        <taxon>Neisseriales</taxon>
        <taxon>Aquaspirillaceae</taxon>
        <taxon>Rivihabitans</taxon>
    </lineage>
</organism>
<name>A0A318KPN0_9NEIS</name>
<keyword evidence="1 3" id="KW-0489">Methyltransferase</keyword>
<keyword evidence="2 3" id="KW-0808">Transferase</keyword>
<reference evidence="3 4" key="1">
    <citation type="submission" date="2018-05" db="EMBL/GenBank/DDBJ databases">
        <title>Genomic Encyclopedia of Type Strains, Phase IV (KMG-IV): sequencing the most valuable type-strain genomes for metagenomic binning, comparative biology and taxonomic classification.</title>
        <authorList>
            <person name="Goeker M."/>
        </authorList>
    </citation>
    <scope>NUCLEOTIDE SEQUENCE [LARGE SCALE GENOMIC DNA]</scope>
    <source>
        <strain evidence="3 4">DSM 29661</strain>
    </source>
</reference>
<dbReference type="InterPro" id="IPR004398">
    <property type="entry name" value="RNA_MeTrfase_RsmD"/>
</dbReference>